<proteinExistence type="predicted"/>
<feature type="compositionally biased region" description="Low complexity" evidence="1">
    <location>
        <begin position="1"/>
        <end position="12"/>
    </location>
</feature>
<feature type="region of interest" description="Disordered" evidence="1">
    <location>
        <begin position="254"/>
        <end position="364"/>
    </location>
</feature>
<comment type="caution">
    <text evidence="2">The sequence shown here is derived from an EMBL/GenBank/DDBJ whole genome shotgun (WGS) entry which is preliminary data.</text>
</comment>
<feature type="region of interest" description="Disordered" evidence="1">
    <location>
        <begin position="34"/>
        <end position="60"/>
    </location>
</feature>
<sequence length="364" mass="38898">MSSSTYSSSAASQVEDEEPVRVADLFRTAEASRLRRRGAITGAHRTNRQSSSSGSGVSGEVSFNGTEYQWAWPPAAQAAAPTPPWTDAGAMGTVLPAYPPWADVPDPAKAEDDADGPHGSGYALYCGSDVCELGDDEPYEPSPFPVSLDELASPAREPQRLRRSTGCGALIHAAGAPRTKSGTWQARGEATDAVVPLDKMYFECGGQLKRFACGCRSYGVGCSNWLPQLHLQFRGRKLAPPALHVKRLSRVHTTPTLSSGIPSPLPPCSSSQNVPQRRHTIHGRQPPVPPSIGTRGTNGASVQGWEGMPAAGDEAVYTYGYAEQEQEQEQEEPGAEYDPDGMLIVNEPGTPDKPSTEAMLWPAR</sequence>
<dbReference type="EMBL" id="SGPK01000537">
    <property type="protein sequence ID" value="THH02810.1"/>
    <property type="molecule type" value="Genomic_DNA"/>
</dbReference>
<protein>
    <submittedName>
        <fullName evidence="2">Uncharacterized protein</fullName>
    </submittedName>
</protein>
<dbReference type="AlphaFoldDB" id="A0A4S4L097"/>
<feature type="compositionally biased region" description="Low complexity" evidence="1">
    <location>
        <begin position="50"/>
        <end position="60"/>
    </location>
</feature>
<dbReference type="OrthoDB" id="3270840at2759"/>
<feature type="compositionally biased region" description="Acidic residues" evidence="1">
    <location>
        <begin position="324"/>
        <end position="339"/>
    </location>
</feature>
<evidence type="ECO:0000313" key="3">
    <source>
        <dbReference type="Proteomes" id="UP000308199"/>
    </source>
</evidence>
<gene>
    <name evidence="2" type="ORF">EW145_g6694</name>
</gene>
<evidence type="ECO:0000256" key="1">
    <source>
        <dbReference type="SAM" id="MobiDB-lite"/>
    </source>
</evidence>
<accession>A0A4S4L097</accession>
<evidence type="ECO:0000313" key="2">
    <source>
        <dbReference type="EMBL" id="THH02810.1"/>
    </source>
</evidence>
<keyword evidence="3" id="KW-1185">Reference proteome</keyword>
<name>A0A4S4L097_9AGAM</name>
<feature type="region of interest" description="Disordered" evidence="1">
    <location>
        <begin position="1"/>
        <end position="22"/>
    </location>
</feature>
<organism evidence="2 3">
    <name type="scientific">Phellinidium pouzarii</name>
    <dbReference type="NCBI Taxonomy" id="167371"/>
    <lineage>
        <taxon>Eukaryota</taxon>
        <taxon>Fungi</taxon>
        <taxon>Dikarya</taxon>
        <taxon>Basidiomycota</taxon>
        <taxon>Agaricomycotina</taxon>
        <taxon>Agaricomycetes</taxon>
        <taxon>Hymenochaetales</taxon>
        <taxon>Hymenochaetaceae</taxon>
        <taxon>Phellinidium</taxon>
    </lineage>
</organism>
<dbReference type="Proteomes" id="UP000308199">
    <property type="component" value="Unassembled WGS sequence"/>
</dbReference>
<reference evidence="2 3" key="1">
    <citation type="submission" date="2019-02" db="EMBL/GenBank/DDBJ databases">
        <title>Genome sequencing of the rare red list fungi Phellinidium pouzarii.</title>
        <authorList>
            <person name="Buettner E."/>
            <person name="Kellner H."/>
        </authorList>
    </citation>
    <scope>NUCLEOTIDE SEQUENCE [LARGE SCALE GENOMIC DNA]</scope>
    <source>
        <strain evidence="2 3">DSM 108285</strain>
    </source>
</reference>